<feature type="compositionally biased region" description="Low complexity" evidence="8">
    <location>
        <begin position="226"/>
        <end position="256"/>
    </location>
</feature>
<comment type="subcellular location">
    <subcellularLocation>
        <location evidence="1">Cytoplasm</location>
    </subcellularLocation>
    <subcellularLocation>
        <location evidence="6">Postsynaptic density</location>
    </subcellularLocation>
</comment>
<feature type="region of interest" description="Disordered" evidence="8">
    <location>
        <begin position="135"/>
        <end position="257"/>
    </location>
</feature>
<evidence type="ECO:0000256" key="8">
    <source>
        <dbReference type="SAM" id="MobiDB-lite"/>
    </source>
</evidence>
<dbReference type="PANTHER" id="PTHR10918">
    <property type="entry name" value="HOMER"/>
    <property type="match status" value="1"/>
</dbReference>
<evidence type="ECO:0000256" key="6">
    <source>
        <dbReference type="ARBA" id="ARBA00034105"/>
    </source>
</evidence>
<name>A0A151X044_9HYME</name>
<dbReference type="CDD" id="cd01206">
    <property type="entry name" value="EVH1_Homer_Vesl"/>
    <property type="match status" value="1"/>
</dbReference>
<dbReference type="GO" id="GO:0007216">
    <property type="term" value="P:G protein-coupled glutamate receptor signaling pathway"/>
    <property type="evidence" value="ECO:0007669"/>
    <property type="project" value="InterPro"/>
</dbReference>
<dbReference type="Proteomes" id="UP000075809">
    <property type="component" value="Unassembled WGS sequence"/>
</dbReference>
<feature type="coiled-coil region" evidence="7">
    <location>
        <begin position="264"/>
        <end position="367"/>
    </location>
</feature>
<evidence type="ECO:0000256" key="7">
    <source>
        <dbReference type="SAM" id="Coils"/>
    </source>
</evidence>
<dbReference type="AlphaFoldDB" id="A0A151X044"/>
<accession>A0A151X044</accession>
<proteinExistence type="inferred from homology"/>
<feature type="domain" description="WH1" evidence="9">
    <location>
        <begin position="18"/>
        <end position="130"/>
    </location>
</feature>
<dbReference type="GO" id="GO:0014069">
    <property type="term" value="C:postsynaptic density"/>
    <property type="evidence" value="ECO:0007669"/>
    <property type="project" value="UniProtKB-SubCell"/>
</dbReference>
<dbReference type="GO" id="GO:0005737">
    <property type="term" value="C:cytoplasm"/>
    <property type="evidence" value="ECO:0007669"/>
    <property type="project" value="UniProtKB-SubCell"/>
</dbReference>
<feature type="compositionally biased region" description="Low complexity" evidence="8">
    <location>
        <begin position="173"/>
        <end position="192"/>
    </location>
</feature>
<keyword evidence="11" id="KW-1185">Reference proteome</keyword>
<keyword evidence="3" id="KW-0770">Synapse</keyword>
<evidence type="ECO:0000256" key="3">
    <source>
        <dbReference type="ARBA" id="ARBA00023018"/>
    </source>
</evidence>
<dbReference type="InterPro" id="IPR044100">
    <property type="entry name" value="Homer_EVH1"/>
</dbReference>
<organism evidence="10 11">
    <name type="scientific">Mycetomoellerius zeteki</name>
    <dbReference type="NCBI Taxonomy" id="64791"/>
    <lineage>
        <taxon>Eukaryota</taxon>
        <taxon>Metazoa</taxon>
        <taxon>Ecdysozoa</taxon>
        <taxon>Arthropoda</taxon>
        <taxon>Hexapoda</taxon>
        <taxon>Insecta</taxon>
        <taxon>Pterygota</taxon>
        <taxon>Neoptera</taxon>
        <taxon>Endopterygota</taxon>
        <taxon>Hymenoptera</taxon>
        <taxon>Apocrita</taxon>
        <taxon>Aculeata</taxon>
        <taxon>Formicoidea</taxon>
        <taxon>Formicidae</taxon>
        <taxon>Myrmicinae</taxon>
        <taxon>Mycetomoellerius</taxon>
    </lineage>
</organism>
<keyword evidence="4 7" id="KW-0175">Coiled coil</keyword>
<evidence type="ECO:0000313" key="11">
    <source>
        <dbReference type="Proteomes" id="UP000075809"/>
    </source>
</evidence>
<dbReference type="EMBL" id="KQ982622">
    <property type="protein sequence ID" value="KYQ53729.1"/>
    <property type="molecule type" value="Genomic_DNA"/>
</dbReference>
<dbReference type="STRING" id="64791.A0A151X044"/>
<dbReference type="SMART" id="SM00461">
    <property type="entry name" value="WH1"/>
    <property type="match status" value="1"/>
</dbReference>
<reference evidence="10 11" key="1">
    <citation type="submission" date="2015-09" db="EMBL/GenBank/DDBJ databases">
        <title>Trachymyrmex zeteki WGS genome.</title>
        <authorList>
            <person name="Nygaard S."/>
            <person name="Hu H."/>
            <person name="Boomsma J."/>
            <person name="Zhang G."/>
        </authorList>
    </citation>
    <scope>NUCLEOTIDE SEQUENCE [LARGE SCALE GENOMIC DNA]</scope>
    <source>
        <strain evidence="10">Tzet28-1</strain>
        <tissue evidence="10">Whole body</tissue>
    </source>
</reference>
<protein>
    <submittedName>
        <fullName evidence="10">Homer protein like protein 2</fullName>
    </submittedName>
</protein>
<feature type="compositionally biased region" description="Polar residues" evidence="8">
    <location>
        <begin position="136"/>
        <end position="166"/>
    </location>
</feature>
<dbReference type="Pfam" id="PF00568">
    <property type="entry name" value="WH1"/>
    <property type="match status" value="1"/>
</dbReference>
<comment type="similarity">
    <text evidence="5">Belongs to the Homer family.</text>
</comment>
<dbReference type="InterPro" id="IPR011993">
    <property type="entry name" value="PH-like_dom_sf"/>
</dbReference>
<evidence type="ECO:0000256" key="5">
    <source>
        <dbReference type="ARBA" id="ARBA00023606"/>
    </source>
</evidence>
<sequence length="435" mass="47931">MLCIIYGRANTHSSIIVQLDYSEQPIFMCKAHVFHIDPKTKRSWVPASSAAISVSFFYDSTRSLYRIISIEGAKPVINSTITPNMTFTKTSQKFGQWSDVRANTVYGLGFASEAELGKFIEKFHEVKEATKLANAKLQSNSSSVTPATSANVSPITSRSGMPSSEQDLIDPPNSSMINSNVSSSNTPNPNANMISAQNSVSSVSSSPLPGSCQNKVDDELKNAVHSRSQSVSQSTESPQHQGKSAQLSSSQSGQSGEVQLKYENDRLKLALAQSSANAKKWEVELTTLKTNNARLTSALQESTANVDEWKRQLQLYKEENAKIKLKYADLEAGKIAEGNSEALRLRVEALESELRTRNEEIKALTMATKNKDFVVLQKENAELREMLNVVHEQLELALSANKVQKQNLDTLNARLAGYIQDLVTVHREITNTLQT</sequence>
<dbReference type="SUPFAM" id="SSF50729">
    <property type="entry name" value="PH domain-like"/>
    <property type="match status" value="1"/>
</dbReference>
<gene>
    <name evidence="10" type="ORF">ALC60_07353</name>
</gene>
<dbReference type="Gene3D" id="2.30.29.30">
    <property type="entry name" value="Pleckstrin-homology domain (PH domain)/Phosphotyrosine-binding domain (PTB)"/>
    <property type="match status" value="1"/>
</dbReference>
<evidence type="ECO:0000313" key="10">
    <source>
        <dbReference type="EMBL" id="KYQ53729.1"/>
    </source>
</evidence>
<dbReference type="InterPro" id="IPR045027">
    <property type="entry name" value="Homer"/>
</dbReference>
<keyword evidence="2" id="KW-0963">Cytoplasm</keyword>
<dbReference type="PROSITE" id="PS50229">
    <property type="entry name" value="WH1"/>
    <property type="match status" value="1"/>
</dbReference>
<dbReference type="InterPro" id="IPR000697">
    <property type="entry name" value="WH1/EVH1_dom"/>
</dbReference>
<evidence type="ECO:0000256" key="4">
    <source>
        <dbReference type="ARBA" id="ARBA00023054"/>
    </source>
</evidence>
<evidence type="ECO:0000256" key="1">
    <source>
        <dbReference type="ARBA" id="ARBA00004496"/>
    </source>
</evidence>
<evidence type="ECO:0000256" key="2">
    <source>
        <dbReference type="ARBA" id="ARBA00022490"/>
    </source>
</evidence>
<evidence type="ECO:0000259" key="9">
    <source>
        <dbReference type="PROSITE" id="PS50229"/>
    </source>
</evidence>
<dbReference type="FunFam" id="2.30.29.30:FF:000014">
    <property type="entry name" value="Homer homolog 1 (Drosophila)"/>
    <property type="match status" value="1"/>
</dbReference>
<dbReference type="GO" id="GO:0035256">
    <property type="term" value="F:G protein-coupled glutamate receptor binding"/>
    <property type="evidence" value="ECO:0007669"/>
    <property type="project" value="InterPro"/>
</dbReference>